<reference evidence="8 9" key="1">
    <citation type="submission" date="2018-08" db="EMBL/GenBank/DDBJ databases">
        <title>The reduced genetic potential of extracellular carbohydrate catabolism in Euzebyella marina RN62, a Flavobacteriia bacterium isolated from the hadal water.</title>
        <authorList>
            <person name="Xue C."/>
        </authorList>
    </citation>
    <scope>NUCLEOTIDE SEQUENCE [LARGE SCALE GENOMIC DNA]</scope>
    <source>
        <strain evidence="8 9">RN62</strain>
    </source>
</reference>
<name>A0A3G2L8I8_9FLAO</name>
<dbReference type="InterPro" id="IPR027417">
    <property type="entry name" value="P-loop_NTPase"/>
</dbReference>
<keyword evidence="7" id="KW-0479">Metal-binding</keyword>
<comment type="caution">
    <text evidence="7">Lacks conserved residue(s) required for the propagation of feature annotation.</text>
</comment>
<keyword evidence="7" id="KW-0460">Magnesium</keyword>
<comment type="function">
    <text evidence="7">Catalyzes the specific phosphorylation of the 3-hydroxyl group of shikimic acid using ATP as a cosubstrate.</text>
</comment>
<comment type="pathway">
    <text evidence="7">Metabolic intermediate biosynthesis; chorismate biosynthesis; chorismate from D-erythrose 4-phosphate and phosphoenolpyruvate: step 5/7.</text>
</comment>
<dbReference type="EC" id="2.7.1.71" evidence="7"/>
<dbReference type="KEGG" id="emar:D1013_14960"/>
<feature type="binding site" evidence="7">
    <location>
        <position position="32"/>
    </location>
    <ligand>
        <name>substrate</name>
    </ligand>
</feature>
<dbReference type="GO" id="GO:0009073">
    <property type="term" value="P:aromatic amino acid family biosynthetic process"/>
    <property type="evidence" value="ECO:0007669"/>
    <property type="project" value="UniProtKB-KW"/>
</dbReference>
<dbReference type="CDD" id="cd00464">
    <property type="entry name" value="SK"/>
    <property type="match status" value="1"/>
</dbReference>
<evidence type="ECO:0000256" key="3">
    <source>
        <dbReference type="ARBA" id="ARBA00022741"/>
    </source>
</evidence>
<dbReference type="GO" id="GO:0005829">
    <property type="term" value="C:cytosol"/>
    <property type="evidence" value="ECO:0007669"/>
    <property type="project" value="TreeGrafter"/>
</dbReference>
<feature type="binding site" evidence="7">
    <location>
        <begin position="10"/>
        <end position="15"/>
    </location>
    <ligand>
        <name>ATP</name>
        <dbReference type="ChEBI" id="CHEBI:30616"/>
    </ligand>
</feature>
<dbReference type="RefSeq" id="WP_121849595.1">
    <property type="nucleotide sequence ID" value="NZ_CP032050.1"/>
</dbReference>
<evidence type="ECO:0000256" key="2">
    <source>
        <dbReference type="ARBA" id="ARBA00022679"/>
    </source>
</evidence>
<gene>
    <name evidence="7" type="primary">aroK</name>
    <name evidence="8" type="ORF">D1013_14960</name>
</gene>
<feature type="binding site" evidence="7">
    <location>
        <position position="14"/>
    </location>
    <ligand>
        <name>Mg(2+)</name>
        <dbReference type="ChEBI" id="CHEBI:18420"/>
    </ligand>
</feature>
<feature type="binding site" evidence="7">
    <location>
        <position position="79"/>
    </location>
    <ligand>
        <name>substrate</name>
    </ligand>
</feature>
<dbReference type="InterPro" id="IPR031322">
    <property type="entry name" value="Shikimate/glucono_kinase"/>
</dbReference>
<feature type="binding site" evidence="7">
    <location>
        <position position="119"/>
    </location>
    <ligand>
        <name>ATP</name>
        <dbReference type="ChEBI" id="CHEBI:30616"/>
    </ligand>
</feature>
<dbReference type="PANTHER" id="PTHR21087">
    <property type="entry name" value="SHIKIMATE KINASE"/>
    <property type="match status" value="1"/>
</dbReference>
<evidence type="ECO:0000256" key="1">
    <source>
        <dbReference type="ARBA" id="ARBA00022605"/>
    </source>
</evidence>
<keyword evidence="7" id="KW-0963">Cytoplasm</keyword>
<dbReference type="GO" id="GO:0008652">
    <property type="term" value="P:amino acid biosynthetic process"/>
    <property type="evidence" value="ECO:0007669"/>
    <property type="project" value="UniProtKB-KW"/>
</dbReference>
<keyword evidence="9" id="KW-1185">Reference proteome</keyword>
<protein>
    <recommendedName>
        <fullName evidence="7">Shikimate kinase</fullName>
        <shortName evidence="7">SK</shortName>
        <ecNumber evidence="7">2.7.1.71</ecNumber>
    </recommendedName>
</protein>
<proteinExistence type="inferred from homology"/>
<dbReference type="Pfam" id="PF01202">
    <property type="entry name" value="SKI"/>
    <property type="match status" value="1"/>
</dbReference>
<accession>A0A3G2L8I8</accession>
<comment type="catalytic activity">
    <reaction evidence="7">
        <text>shikimate + ATP = 3-phosphoshikimate + ADP + H(+)</text>
        <dbReference type="Rhea" id="RHEA:13121"/>
        <dbReference type="ChEBI" id="CHEBI:15378"/>
        <dbReference type="ChEBI" id="CHEBI:30616"/>
        <dbReference type="ChEBI" id="CHEBI:36208"/>
        <dbReference type="ChEBI" id="CHEBI:145989"/>
        <dbReference type="ChEBI" id="CHEBI:456216"/>
        <dbReference type="EC" id="2.7.1.71"/>
    </reaction>
</comment>
<evidence type="ECO:0000313" key="9">
    <source>
        <dbReference type="Proteomes" id="UP000276309"/>
    </source>
</evidence>
<keyword evidence="2 7" id="KW-0808">Transferase</keyword>
<dbReference type="EMBL" id="CP032050">
    <property type="protein sequence ID" value="AYN68582.1"/>
    <property type="molecule type" value="Genomic_DNA"/>
</dbReference>
<keyword evidence="6 7" id="KW-0057">Aromatic amino acid biosynthesis</keyword>
<dbReference type="GO" id="GO:0000287">
    <property type="term" value="F:magnesium ion binding"/>
    <property type="evidence" value="ECO:0007669"/>
    <property type="project" value="UniProtKB-UniRule"/>
</dbReference>
<evidence type="ECO:0000256" key="7">
    <source>
        <dbReference type="HAMAP-Rule" id="MF_00109"/>
    </source>
</evidence>
<sequence length="171" mass="19319">MKIVLLGYMGSGKSTVGKQLAKNTGMKLVDLDHEIERKENLKIPEIFAVKGEIYFRKKESEVLLEQLNEEENAIISLGGGTPCYGNNMKIALEASESVIYLKVSIPGLVQRLSKEKELRPLIKNIPDEELPEFIGKHLFERNIFYNQANLVIECDGKSPEQISEEIESRLV</sequence>
<evidence type="ECO:0000256" key="6">
    <source>
        <dbReference type="ARBA" id="ARBA00023141"/>
    </source>
</evidence>
<dbReference type="UniPathway" id="UPA00053">
    <property type="reaction ID" value="UER00088"/>
</dbReference>
<comment type="similarity">
    <text evidence="7">Belongs to the shikimate kinase family.</text>
</comment>
<dbReference type="InterPro" id="IPR000623">
    <property type="entry name" value="Shikimate_kinase/TSH1"/>
</dbReference>
<feature type="binding site" evidence="7">
    <location>
        <position position="141"/>
    </location>
    <ligand>
        <name>substrate</name>
    </ligand>
</feature>
<dbReference type="SUPFAM" id="SSF52540">
    <property type="entry name" value="P-loop containing nucleoside triphosphate hydrolases"/>
    <property type="match status" value="1"/>
</dbReference>
<dbReference type="PANTHER" id="PTHR21087:SF16">
    <property type="entry name" value="SHIKIMATE KINASE 1, CHLOROPLASTIC"/>
    <property type="match status" value="1"/>
</dbReference>
<keyword evidence="1 7" id="KW-0028">Amino-acid biosynthesis</keyword>
<organism evidence="8 9">
    <name type="scientific">Euzebyella marina</name>
    <dbReference type="NCBI Taxonomy" id="1761453"/>
    <lineage>
        <taxon>Bacteria</taxon>
        <taxon>Pseudomonadati</taxon>
        <taxon>Bacteroidota</taxon>
        <taxon>Flavobacteriia</taxon>
        <taxon>Flavobacteriales</taxon>
        <taxon>Flavobacteriaceae</taxon>
        <taxon>Euzebyella</taxon>
    </lineage>
</organism>
<comment type="subcellular location">
    <subcellularLocation>
        <location evidence="7">Cytoplasm</location>
    </subcellularLocation>
</comment>
<dbReference type="OrthoDB" id="9800332at2"/>
<dbReference type="GO" id="GO:0005524">
    <property type="term" value="F:ATP binding"/>
    <property type="evidence" value="ECO:0007669"/>
    <property type="project" value="UniProtKB-UniRule"/>
</dbReference>
<dbReference type="Gene3D" id="3.40.50.300">
    <property type="entry name" value="P-loop containing nucleotide triphosphate hydrolases"/>
    <property type="match status" value="1"/>
</dbReference>
<keyword evidence="3 7" id="KW-0547">Nucleotide-binding</keyword>
<dbReference type="HAMAP" id="MF_00109">
    <property type="entry name" value="Shikimate_kinase"/>
    <property type="match status" value="1"/>
</dbReference>
<feature type="binding site" evidence="7">
    <location>
        <position position="56"/>
    </location>
    <ligand>
        <name>substrate</name>
    </ligand>
</feature>
<evidence type="ECO:0000313" key="8">
    <source>
        <dbReference type="EMBL" id="AYN68582.1"/>
    </source>
</evidence>
<evidence type="ECO:0000256" key="5">
    <source>
        <dbReference type="ARBA" id="ARBA00022840"/>
    </source>
</evidence>
<dbReference type="GO" id="GO:0009423">
    <property type="term" value="P:chorismate biosynthetic process"/>
    <property type="evidence" value="ECO:0007669"/>
    <property type="project" value="UniProtKB-UniRule"/>
</dbReference>
<dbReference type="AlphaFoldDB" id="A0A3G2L8I8"/>
<keyword evidence="5 7" id="KW-0067">ATP-binding</keyword>
<dbReference type="Proteomes" id="UP000276309">
    <property type="component" value="Chromosome"/>
</dbReference>
<evidence type="ECO:0000256" key="4">
    <source>
        <dbReference type="ARBA" id="ARBA00022777"/>
    </source>
</evidence>
<comment type="subunit">
    <text evidence="7">Monomer.</text>
</comment>
<keyword evidence="4 7" id="KW-0418">Kinase</keyword>
<dbReference type="GO" id="GO:0004765">
    <property type="term" value="F:shikimate kinase activity"/>
    <property type="evidence" value="ECO:0007669"/>
    <property type="project" value="UniProtKB-UniRule"/>
</dbReference>
<dbReference type="PRINTS" id="PR01100">
    <property type="entry name" value="SHIKIMTKNASE"/>
</dbReference>
<comment type="cofactor">
    <cofactor evidence="7">
        <name>Mg(2+)</name>
        <dbReference type="ChEBI" id="CHEBI:18420"/>
    </cofactor>
    <text evidence="7">Binds 1 Mg(2+) ion per subunit.</text>
</comment>